<keyword evidence="1" id="KW-0732">Signal</keyword>
<proteinExistence type="predicted"/>
<reference evidence="2 3" key="1">
    <citation type="submission" date="2014-06" db="EMBL/GenBank/DDBJ databases">
        <title>Whole Genome Sequences of Three Symbiotic Endozoicomonas Bacteria.</title>
        <authorList>
            <person name="Neave M.J."/>
            <person name="Apprill A."/>
            <person name="Voolstra C.R."/>
        </authorList>
    </citation>
    <scope>NUCLEOTIDE SEQUENCE [LARGE SCALE GENOMIC DNA]</scope>
    <source>
        <strain evidence="2 3">DSM 22380</strain>
    </source>
</reference>
<feature type="chain" id="PRO_5001758764" evidence="1">
    <location>
        <begin position="25"/>
        <end position="113"/>
    </location>
</feature>
<gene>
    <name evidence="2" type="ORF">GV64_12885</name>
</gene>
<protein>
    <submittedName>
        <fullName evidence="2">Uncharacterized protein</fullName>
    </submittedName>
</protein>
<evidence type="ECO:0000256" key="1">
    <source>
        <dbReference type="SAM" id="SignalP"/>
    </source>
</evidence>
<feature type="signal peptide" evidence="1">
    <location>
        <begin position="1"/>
        <end position="24"/>
    </location>
</feature>
<organism evidence="2 3">
    <name type="scientific">Endozoicomonas elysicola</name>
    <dbReference type="NCBI Taxonomy" id="305900"/>
    <lineage>
        <taxon>Bacteria</taxon>
        <taxon>Pseudomonadati</taxon>
        <taxon>Pseudomonadota</taxon>
        <taxon>Gammaproteobacteria</taxon>
        <taxon>Oceanospirillales</taxon>
        <taxon>Endozoicomonadaceae</taxon>
        <taxon>Endozoicomonas</taxon>
    </lineage>
</organism>
<evidence type="ECO:0000313" key="2">
    <source>
        <dbReference type="EMBL" id="KEI71515.1"/>
    </source>
</evidence>
<comment type="caution">
    <text evidence="2">The sequence shown here is derived from an EMBL/GenBank/DDBJ whole genome shotgun (WGS) entry which is preliminary data.</text>
</comment>
<dbReference type="AlphaFoldDB" id="A0A081KBI9"/>
<accession>A0A081KBI9</accession>
<evidence type="ECO:0000313" key="3">
    <source>
        <dbReference type="Proteomes" id="UP000027997"/>
    </source>
</evidence>
<dbReference type="EMBL" id="JOJP01000001">
    <property type="protein sequence ID" value="KEI71515.1"/>
    <property type="molecule type" value="Genomic_DNA"/>
</dbReference>
<sequence length="113" mass="12401">MKSKFATIALSTLLSISIVTSASAGIPAGPKKRFENEVVKMTQIMGLNSTQADQILDLKIDLYKKNQQARKQFGEGSSELSSAMNKNMQAYQKGVSKSVSKKQLQALFDSRNK</sequence>
<dbReference type="Proteomes" id="UP000027997">
    <property type="component" value="Unassembled WGS sequence"/>
</dbReference>
<dbReference type="RefSeq" id="WP_020583128.1">
    <property type="nucleotide sequence ID" value="NZ_JOJP01000001.1"/>
</dbReference>
<keyword evidence="3" id="KW-1185">Reference proteome</keyword>
<name>A0A081KBI9_9GAMM</name>